<reference evidence="2 3" key="1">
    <citation type="submission" date="2021-08" db="EMBL/GenBank/DDBJ databases">
        <title>Draft genome sequence of Spirulina subsalsa with high tolerance to salinity and hype-accumulation of phycocyanin.</title>
        <authorList>
            <person name="Pei H."/>
            <person name="Jiang L."/>
        </authorList>
    </citation>
    <scope>NUCLEOTIDE SEQUENCE [LARGE SCALE GENOMIC DNA]</scope>
    <source>
        <strain evidence="2 3">FACHB-351</strain>
    </source>
</reference>
<dbReference type="Proteomes" id="UP001526426">
    <property type="component" value="Unassembled WGS sequence"/>
</dbReference>
<evidence type="ECO:0000313" key="2">
    <source>
        <dbReference type="EMBL" id="MCW6035783.1"/>
    </source>
</evidence>
<proteinExistence type="predicted"/>
<dbReference type="Gene3D" id="3.40.630.30">
    <property type="match status" value="1"/>
</dbReference>
<feature type="domain" description="N-acetyltransferase" evidence="1">
    <location>
        <begin position="6"/>
        <end position="153"/>
    </location>
</feature>
<dbReference type="RefSeq" id="WP_407809870.1">
    <property type="nucleotide sequence ID" value="NZ_JAIHOM010000020.1"/>
</dbReference>
<keyword evidence="3" id="KW-1185">Reference proteome</keyword>
<dbReference type="PANTHER" id="PTHR43617:SF2">
    <property type="entry name" value="UPF0039 PROTEIN SLL0451"/>
    <property type="match status" value="1"/>
</dbReference>
<comment type="caution">
    <text evidence="2">The sequence shown here is derived from an EMBL/GenBank/DDBJ whole genome shotgun (WGS) entry which is preliminary data.</text>
</comment>
<name>A0ABT3L2S8_9CYAN</name>
<dbReference type="SUPFAM" id="SSF55729">
    <property type="entry name" value="Acyl-CoA N-acyltransferases (Nat)"/>
    <property type="match status" value="1"/>
</dbReference>
<dbReference type="InterPro" id="IPR000182">
    <property type="entry name" value="GNAT_dom"/>
</dbReference>
<dbReference type="InterPro" id="IPR016181">
    <property type="entry name" value="Acyl_CoA_acyltransferase"/>
</dbReference>
<protein>
    <submittedName>
        <fullName evidence="2">N-acetyltransferase</fullName>
    </submittedName>
</protein>
<evidence type="ECO:0000259" key="1">
    <source>
        <dbReference type="PROSITE" id="PS51186"/>
    </source>
</evidence>
<dbReference type="InterPro" id="IPR050276">
    <property type="entry name" value="MshD_Acetyltransferase"/>
</dbReference>
<dbReference type="EMBL" id="JAIHOM010000020">
    <property type="protein sequence ID" value="MCW6035783.1"/>
    <property type="molecule type" value="Genomic_DNA"/>
</dbReference>
<organism evidence="2 3">
    <name type="scientific">Spirulina subsalsa FACHB-351</name>
    <dbReference type="NCBI Taxonomy" id="234711"/>
    <lineage>
        <taxon>Bacteria</taxon>
        <taxon>Bacillati</taxon>
        <taxon>Cyanobacteriota</taxon>
        <taxon>Cyanophyceae</taxon>
        <taxon>Spirulinales</taxon>
        <taxon>Spirulinaceae</taxon>
        <taxon>Spirulina</taxon>
    </lineage>
</organism>
<dbReference type="PANTHER" id="PTHR43617">
    <property type="entry name" value="L-AMINO ACID N-ACETYLTRANSFERASE"/>
    <property type="match status" value="1"/>
</dbReference>
<dbReference type="CDD" id="cd04301">
    <property type="entry name" value="NAT_SF"/>
    <property type="match status" value="1"/>
</dbReference>
<accession>A0ABT3L2S8</accession>
<gene>
    <name evidence="2" type="ORF">K4A83_05780</name>
</gene>
<dbReference type="Pfam" id="PF13508">
    <property type="entry name" value="Acetyltransf_7"/>
    <property type="match status" value="1"/>
</dbReference>
<evidence type="ECO:0000313" key="3">
    <source>
        <dbReference type="Proteomes" id="UP001526426"/>
    </source>
</evidence>
<dbReference type="PROSITE" id="PS51186">
    <property type="entry name" value="GNAT"/>
    <property type="match status" value="1"/>
</dbReference>
<sequence length="172" mass="18790">MTPPAIIIRDETLADAAIITEVTIAAFQTLEISNHTEQFIIQALRSAQALTLSLVAEVNGSVVGHLAFSPVTLSDETPNWYGLGPVSVLPNYQRRGIGKALIEEGLSRLKNLNAQGCCLVGHPDYYRKFGFRNVPGLLYPGIPPEFFFALSFNGQFPQGEVIFHKAFQADGE</sequence>